<organism evidence="1 2">
    <name type="scientific">Allacma fusca</name>
    <dbReference type="NCBI Taxonomy" id="39272"/>
    <lineage>
        <taxon>Eukaryota</taxon>
        <taxon>Metazoa</taxon>
        <taxon>Ecdysozoa</taxon>
        <taxon>Arthropoda</taxon>
        <taxon>Hexapoda</taxon>
        <taxon>Collembola</taxon>
        <taxon>Symphypleona</taxon>
        <taxon>Sminthuridae</taxon>
        <taxon>Allacma</taxon>
    </lineage>
</organism>
<sequence>MGYRNLRCLHLVIHSSEVEAMLQFLNLEFNCKVIELEKFCVHFVGNIKSRSMTEVYESIFKFIGFQNKLSELKIDDPIFASDAFKGRGDAEPALSIVSDKCRCGCIKILQASAHLKKLKVTFKESPTKWNLGFIYLRAQKFLREIWLEGLPVNEVHTVILNSATTLESICVSGPTNCKKKSCFDFSYTKNCLKLTRLVVRNIDVENSHEIPEGVKILEINVTNGKSLGWNISPTLTRVKGRVTMSTKVVRIFLKQFECLERIALINIGFMGLELAKTFLKLPNLKLLVVSHVNPEVLPDLLTIPGIFLENYTANADIQGTMKPMVKSSSCTQGVKLLVESKYE</sequence>
<evidence type="ECO:0000313" key="2">
    <source>
        <dbReference type="Proteomes" id="UP000708208"/>
    </source>
</evidence>
<keyword evidence="2" id="KW-1185">Reference proteome</keyword>
<name>A0A8J2NXW2_9HEXA</name>
<evidence type="ECO:0000313" key="1">
    <source>
        <dbReference type="EMBL" id="CAG7718485.1"/>
    </source>
</evidence>
<reference evidence="1" key="1">
    <citation type="submission" date="2021-06" db="EMBL/GenBank/DDBJ databases">
        <authorList>
            <person name="Hodson N. C."/>
            <person name="Mongue J. A."/>
            <person name="Jaron S. K."/>
        </authorList>
    </citation>
    <scope>NUCLEOTIDE SEQUENCE</scope>
</reference>
<dbReference type="Proteomes" id="UP000708208">
    <property type="component" value="Unassembled WGS sequence"/>
</dbReference>
<proteinExistence type="predicted"/>
<gene>
    <name evidence="1" type="ORF">AFUS01_LOCUS7874</name>
</gene>
<comment type="caution">
    <text evidence="1">The sequence shown here is derived from an EMBL/GenBank/DDBJ whole genome shotgun (WGS) entry which is preliminary data.</text>
</comment>
<dbReference type="AlphaFoldDB" id="A0A8J2NXW2"/>
<protein>
    <submittedName>
        <fullName evidence="1">Uncharacterized protein</fullName>
    </submittedName>
</protein>
<accession>A0A8J2NXW2</accession>
<dbReference type="EMBL" id="CAJVCH010053799">
    <property type="protein sequence ID" value="CAG7718485.1"/>
    <property type="molecule type" value="Genomic_DNA"/>
</dbReference>